<protein>
    <submittedName>
        <fullName evidence="1">Uncharacterized protein</fullName>
    </submittedName>
</protein>
<evidence type="ECO:0000313" key="1">
    <source>
        <dbReference type="EMBL" id="GLT20816.1"/>
    </source>
</evidence>
<dbReference type="EMBL" id="BSPX01000002">
    <property type="protein sequence ID" value="GLT20816.1"/>
    <property type="molecule type" value="Genomic_DNA"/>
</dbReference>
<organism evidence="1 2">
    <name type="scientific">Zoogloea oryzae</name>
    <dbReference type="NCBI Taxonomy" id="310767"/>
    <lineage>
        <taxon>Bacteria</taxon>
        <taxon>Pseudomonadati</taxon>
        <taxon>Pseudomonadota</taxon>
        <taxon>Betaproteobacteria</taxon>
        <taxon>Rhodocyclales</taxon>
        <taxon>Zoogloeaceae</taxon>
        <taxon>Zoogloea</taxon>
    </lineage>
</organism>
<keyword evidence="2" id="KW-1185">Reference proteome</keyword>
<proteinExistence type="predicted"/>
<reference evidence="2" key="1">
    <citation type="journal article" date="2019" name="Int. J. Syst. Evol. Microbiol.">
        <title>The Global Catalogue of Microorganisms (GCM) 10K type strain sequencing project: providing services to taxonomists for standard genome sequencing and annotation.</title>
        <authorList>
            <consortium name="The Broad Institute Genomics Platform"/>
            <consortium name="The Broad Institute Genome Sequencing Center for Infectious Disease"/>
            <person name="Wu L."/>
            <person name="Ma J."/>
        </authorList>
    </citation>
    <scope>NUCLEOTIDE SEQUENCE [LARGE SCALE GENOMIC DNA]</scope>
    <source>
        <strain evidence="2">NBRC 102407</strain>
    </source>
</reference>
<accession>A0ABQ6F7B7</accession>
<comment type="caution">
    <text evidence="1">The sequence shown here is derived from an EMBL/GenBank/DDBJ whole genome shotgun (WGS) entry which is preliminary data.</text>
</comment>
<name>A0ABQ6F7B7_9RHOO</name>
<gene>
    <name evidence="1" type="ORF">GCM10007933_02680</name>
</gene>
<evidence type="ECO:0000313" key="2">
    <source>
        <dbReference type="Proteomes" id="UP001157167"/>
    </source>
</evidence>
<dbReference type="Proteomes" id="UP001157167">
    <property type="component" value="Unassembled WGS sequence"/>
</dbReference>
<dbReference type="RefSeq" id="WP_284186406.1">
    <property type="nucleotide sequence ID" value="NZ_BSPX01000002.1"/>
</dbReference>
<sequence>MTYTDADRLDFDPFEGDEAELSLRTVRIRTARKEHPCYALPERRDGHTIKPGDRYRHERARVDGEFWGDYRLCLACCDQWLDEIKGPDNEDDQQ</sequence>